<dbReference type="Proteomes" id="UP000248916">
    <property type="component" value="Unassembled WGS sequence"/>
</dbReference>
<sequence length="165" mass="18207">MTTAPLEIERRFLVARLPDLEGAVPAAIRQGYLSWPGDRVELRLRRSGDACFLTLKSGSGLAREEREAAIDQAAFETFWPATEGRRIEKTRWTGWLAEGRVFELDLFEGAHAPLRIVEVEFESVAAAEAFAPPDWFGAEVTGNPAYSNRVMSVEGVPSDAGPTRT</sequence>
<dbReference type="InterPro" id="IPR012042">
    <property type="entry name" value="NeuTTM/CthTTM-like"/>
</dbReference>
<dbReference type="PANTHER" id="PTHR40114">
    <property type="entry name" value="SLR0698 PROTEIN"/>
    <property type="match status" value="1"/>
</dbReference>
<dbReference type="PIRSF" id="PIRSF016487">
    <property type="entry name" value="CYTH_UCP016487"/>
    <property type="match status" value="1"/>
</dbReference>
<keyword evidence="4" id="KW-1185">Reference proteome</keyword>
<evidence type="ECO:0000313" key="3">
    <source>
        <dbReference type="EMBL" id="PZX17196.1"/>
    </source>
</evidence>
<dbReference type="RefSeq" id="WP_111536962.1">
    <property type="nucleotide sequence ID" value="NZ_QKZL01000005.1"/>
</dbReference>
<reference evidence="3 4" key="1">
    <citation type="submission" date="2018-06" db="EMBL/GenBank/DDBJ databases">
        <title>Genomic Encyclopedia of Archaeal and Bacterial Type Strains, Phase II (KMG-II): from individual species to whole genera.</title>
        <authorList>
            <person name="Goeker M."/>
        </authorList>
    </citation>
    <scope>NUCLEOTIDE SEQUENCE [LARGE SCALE GENOMIC DNA]</scope>
    <source>
        <strain evidence="3 4">DSM 22009</strain>
    </source>
</reference>
<protein>
    <submittedName>
        <fullName evidence="3">CYTH domain-containing protein</fullName>
    </submittedName>
</protein>
<feature type="domain" description="CYTH" evidence="2">
    <location>
        <begin position="5"/>
        <end position="152"/>
    </location>
</feature>
<evidence type="ECO:0000313" key="4">
    <source>
        <dbReference type="Proteomes" id="UP000248916"/>
    </source>
</evidence>
<name>A0A2W7NV82_9RHOB</name>
<comment type="caution">
    <text evidence="3">The sequence shown here is derived from an EMBL/GenBank/DDBJ whole genome shotgun (WGS) entry which is preliminary data.</text>
</comment>
<gene>
    <name evidence="3" type="ORF">LX81_01828</name>
</gene>
<dbReference type="AlphaFoldDB" id="A0A2W7NV82"/>
<evidence type="ECO:0000259" key="2">
    <source>
        <dbReference type="PROSITE" id="PS51707"/>
    </source>
</evidence>
<dbReference type="SMART" id="SM01118">
    <property type="entry name" value="CYTH"/>
    <property type="match status" value="1"/>
</dbReference>
<organism evidence="3 4">
    <name type="scientific">Palleronia aestuarii</name>
    <dbReference type="NCBI Taxonomy" id="568105"/>
    <lineage>
        <taxon>Bacteria</taxon>
        <taxon>Pseudomonadati</taxon>
        <taxon>Pseudomonadota</taxon>
        <taxon>Alphaproteobacteria</taxon>
        <taxon>Rhodobacterales</taxon>
        <taxon>Roseobacteraceae</taxon>
        <taxon>Palleronia</taxon>
    </lineage>
</organism>
<evidence type="ECO:0000256" key="1">
    <source>
        <dbReference type="PIRSR" id="PIRSR016487-1"/>
    </source>
</evidence>
<dbReference type="PANTHER" id="PTHR40114:SF1">
    <property type="entry name" value="SLR0698 PROTEIN"/>
    <property type="match status" value="1"/>
</dbReference>
<dbReference type="Gene3D" id="2.40.320.10">
    <property type="entry name" value="Hypothetical Protein Pfu-838710-001"/>
    <property type="match status" value="1"/>
</dbReference>
<dbReference type="OrthoDB" id="9805588at2"/>
<dbReference type="InterPro" id="IPR023577">
    <property type="entry name" value="CYTH_domain"/>
</dbReference>
<proteinExistence type="predicted"/>
<dbReference type="InterPro" id="IPR033469">
    <property type="entry name" value="CYTH-like_dom_sf"/>
</dbReference>
<feature type="active site" description="Proton acceptor" evidence="1">
    <location>
        <position position="32"/>
    </location>
</feature>
<dbReference type="CDD" id="cd07761">
    <property type="entry name" value="CYTH-like_CthTTM-like"/>
    <property type="match status" value="1"/>
</dbReference>
<dbReference type="PROSITE" id="PS51707">
    <property type="entry name" value="CYTH"/>
    <property type="match status" value="1"/>
</dbReference>
<accession>A0A2W7NV82</accession>
<dbReference type="EMBL" id="QKZL01000005">
    <property type="protein sequence ID" value="PZX17196.1"/>
    <property type="molecule type" value="Genomic_DNA"/>
</dbReference>
<dbReference type="SUPFAM" id="SSF55154">
    <property type="entry name" value="CYTH-like phosphatases"/>
    <property type="match status" value="1"/>
</dbReference>